<dbReference type="InterPro" id="IPR053398">
    <property type="entry name" value="HPT_OtnI_isomerases"/>
</dbReference>
<dbReference type="EMBL" id="JAHYBX010000003">
    <property type="protein sequence ID" value="MCA1856584.1"/>
    <property type="molecule type" value="Genomic_DNA"/>
</dbReference>
<dbReference type="InterPro" id="IPR036237">
    <property type="entry name" value="Xyl_isomerase-like_sf"/>
</dbReference>
<protein>
    <submittedName>
        <fullName evidence="4">Hydroxypyruvate isomerase</fullName>
        <ecNumber evidence="4">5.3.1.22</ecNumber>
    </submittedName>
</protein>
<dbReference type="SUPFAM" id="SSF51658">
    <property type="entry name" value="Xylose isomerase-like"/>
    <property type="match status" value="1"/>
</dbReference>
<dbReference type="EC" id="5.3.1.22" evidence="4"/>
<dbReference type="InterPro" id="IPR050417">
    <property type="entry name" value="Sugar_Epim/Isomerase"/>
</dbReference>
<dbReference type="Proteomes" id="UP001198602">
    <property type="component" value="Unassembled WGS sequence"/>
</dbReference>
<name>A0ABS7YEA5_9BURK</name>
<evidence type="ECO:0000259" key="3">
    <source>
        <dbReference type="Pfam" id="PF01261"/>
    </source>
</evidence>
<sequence>MPKFAANLSLMFTETGFLERFGAARAAGFEAVEFQFPYAFAPGEIAERLRRHGLQAVLHNLPAGDWEAGERGLACDPRRRTQFEDSVGLGIAYARALGVRRLHCMAGLLPPDVSREQAHATYVANLRYAAARCAAHGIALLVEPINHHDVPGYFLTGTRQACAVIQETGAGNLYLQYDLYHMQRMEGELATTLRRCLPVIGHIQLADVPGRHQPGTGDIPFPRLFRLLDELGYDGWVGCEYVPRGPTADSLGWLEAERQRE</sequence>
<proteinExistence type="inferred from homology"/>
<organism evidence="4 5">
    <name type="scientific">Massilia hydrophila</name>
    <dbReference type="NCBI Taxonomy" id="3044279"/>
    <lineage>
        <taxon>Bacteria</taxon>
        <taxon>Pseudomonadati</taxon>
        <taxon>Pseudomonadota</taxon>
        <taxon>Betaproteobacteria</taxon>
        <taxon>Burkholderiales</taxon>
        <taxon>Oxalobacteraceae</taxon>
        <taxon>Telluria group</taxon>
        <taxon>Massilia</taxon>
    </lineage>
</organism>
<dbReference type="InterPro" id="IPR026040">
    <property type="entry name" value="HyI-like"/>
</dbReference>
<comment type="similarity">
    <text evidence="2">Belongs to the hyi family.</text>
</comment>
<keyword evidence="1 2" id="KW-0413">Isomerase</keyword>
<dbReference type="NCBIfam" id="TIGR03234">
    <property type="entry name" value="OH-pyruv-isom"/>
    <property type="match status" value="1"/>
</dbReference>
<accession>A0ABS7YEA5</accession>
<comment type="caution">
    <text evidence="4">The sequence shown here is derived from an EMBL/GenBank/DDBJ whole genome shotgun (WGS) entry which is preliminary data.</text>
</comment>
<reference evidence="4 5" key="1">
    <citation type="submission" date="2021-07" db="EMBL/GenBank/DDBJ databases">
        <title>Characterization of Violacein-producing bacteria and related species.</title>
        <authorList>
            <person name="Wilson H.S."/>
            <person name="De Leon M.E."/>
        </authorList>
    </citation>
    <scope>NUCLEOTIDE SEQUENCE [LARGE SCALE GENOMIC DNA]</scope>
    <source>
        <strain evidence="4 5">HSC-2F05</strain>
    </source>
</reference>
<dbReference type="PANTHER" id="PTHR43489">
    <property type="entry name" value="ISOMERASE"/>
    <property type="match status" value="1"/>
</dbReference>
<dbReference type="PIRSF" id="PIRSF006241">
    <property type="entry name" value="HyI"/>
    <property type="match status" value="1"/>
</dbReference>
<evidence type="ECO:0000256" key="2">
    <source>
        <dbReference type="PIRNR" id="PIRNR006241"/>
    </source>
</evidence>
<gene>
    <name evidence="4" type="primary">hyi</name>
    <name evidence="4" type="ORF">LE190_11720</name>
</gene>
<feature type="domain" description="Xylose isomerase-like TIM barrel" evidence="3">
    <location>
        <begin position="22"/>
        <end position="255"/>
    </location>
</feature>
<dbReference type="Gene3D" id="3.20.20.150">
    <property type="entry name" value="Divalent-metal-dependent TIM barrel enzymes"/>
    <property type="match status" value="1"/>
</dbReference>
<dbReference type="PANTHER" id="PTHR43489:SF13">
    <property type="entry name" value="HYDROXYPYRUVATE ISOMERASE"/>
    <property type="match status" value="1"/>
</dbReference>
<evidence type="ECO:0000313" key="4">
    <source>
        <dbReference type="EMBL" id="MCA1856584.1"/>
    </source>
</evidence>
<dbReference type="InterPro" id="IPR013022">
    <property type="entry name" value="Xyl_isomerase-like_TIM-brl"/>
</dbReference>
<dbReference type="NCBIfam" id="NF043033">
    <property type="entry name" value="OxoTetrIsom"/>
    <property type="match status" value="1"/>
</dbReference>
<evidence type="ECO:0000313" key="5">
    <source>
        <dbReference type="Proteomes" id="UP001198602"/>
    </source>
</evidence>
<dbReference type="GO" id="GO:0008903">
    <property type="term" value="F:hydroxypyruvate isomerase activity"/>
    <property type="evidence" value="ECO:0007669"/>
    <property type="project" value="UniProtKB-EC"/>
</dbReference>
<keyword evidence="5" id="KW-1185">Reference proteome</keyword>
<dbReference type="RefSeq" id="WP_225238851.1">
    <property type="nucleotide sequence ID" value="NZ_JAHYBX010000003.1"/>
</dbReference>
<evidence type="ECO:0000256" key="1">
    <source>
        <dbReference type="ARBA" id="ARBA00023235"/>
    </source>
</evidence>
<dbReference type="InterPro" id="IPR017643">
    <property type="entry name" value="Hydroxypyruvate_isomerase"/>
</dbReference>
<dbReference type="Pfam" id="PF01261">
    <property type="entry name" value="AP_endonuc_2"/>
    <property type="match status" value="1"/>
</dbReference>